<keyword evidence="2" id="KW-1185">Reference proteome</keyword>
<sequence length="322" mass="35183">MQNALAAILCSQLLPDSATAPDWILLVPAGDIVARDGRAFSNRTPDAVVTAFRADRKDMPVDYEHATHLRAPEGLSAPAVAWVKDIEVREGALWGKVDWNRDGREAVEGKAYRYISPVVHPDASRNVVRISSVALTNDPALFLPALLRRDPTEKDQDMKTIALALGLKEDATETEILSKINADKTSVELLTRKAEKPDPELFVARKDHDAVVELCSQQKTEIETLKNADTDRAVTSAVEGAIAEGKVIPAVKESELELCRAIGVTKYQERLSRLSPIVKPGEDATTRAAELGKGAAFSREEVEVLRRMGISEEDAKKTRDGA</sequence>
<dbReference type="PIRSF" id="PIRSF016624">
    <property type="entry name" value="Mu_prophg_I"/>
    <property type="match status" value="1"/>
</dbReference>
<reference evidence="1" key="1">
    <citation type="submission" date="2021-07" db="EMBL/GenBank/DDBJ databases">
        <title>Shinella sp. nov., a novel member of the genus Shinella from water.</title>
        <authorList>
            <person name="Deng Y."/>
        </authorList>
    </citation>
    <scope>NUCLEOTIDE SEQUENCE</scope>
    <source>
        <strain evidence="1">CPCC 100929</strain>
    </source>
</reference>
<evidence type="ECO:0000313" key="1">
    <source>
        <dbReference type="EMBL" id="MCQ4630929.1"/>
    </source>
</evidence>
<keyword evidence="1" id="KW-0645">Protease</keyword>
<dbReference type="GO" id="GO:0006508">
    <property type="term" value="P:proteolysis"/>
    <property type="evidence" value="ECO:0007669"/>
    <property type="project" value="UniProtKB-KW"/>
</dbReference>
<evidence type="ECO:0000313" key="2">
    <source>
        <dbReference type="Proteomes" id="UP000996601"/>
    </source>
</evidence>
<comment type="caution">
    <text evidence="1">The sequence shown here is derived from an EMBL/GenBank/DDBJ whole genome shotgun (WGS) entry which is preliminary data.</text>
</comment>
<dbReference type="Pfam" id="PF10123">
    <property type="entry name" value="Mu-like_Pro"/>
    <property type="match status" value="1"/>
</dbReference>
<organism evidence="1 2">
    <name type="scientific">Shinella lacus</name>
    <dbReference type="NCBI Taxonomy" id="2654216"/>
    <lineage>
        <taxon>Bacteria</taxon>
        <taxon>Pseudomonadati</taxon>
        <taxon>Pseudomonadota</taxon>
        <taxon>Alphaproteobacteria</taxon>
        <taxon>Hyphomicrobiales</taxon>
        <taxon>Rhizobiaceae</taxon>
        <taxon>Shinella</taxon>
    </lineage>
</organism>
<accession>A0ABT1R6W4</accession>
<name>A0ABT1R6W4_9HYPH</name>
<dbReference type="Proteomes" id="UP000996601">
    <property type="component" value="Unassembled WGS sequence"/>
</dbReference>
<protein>
    <submittedName>
        <fullName evidence="1">Phage protease</fullName>
    </submittedName>
</protein>
<proteinExistence type="predicted"/>
<dbReference type="GO" id="GO:0008233">
    <property type="term" value="F:peptidase activity"/>
    <property type="evidence" value="ECO:0007669"/>
    <property type="project" value="UniProtKB-KW"/>
</dbReference>
<keyword evidence="1" id="KW-0378">Hydrolase</keyword>
<gene>
    <name evidence="1" type="ORF">GB927_012825</name>
</gene>
<dbReference type="RefSeq" id="WP_256117364.1">
    <property type="nucleotide sequence ID" value="NZ_WHSB02000004.1"/>
</dbReference>
<dbReference type="InterPro" id="IPR012106">
    <property type="entry name" value="Phage_Mu_Gp1"/>
</dbReference>
<dbReference type="EMBL" id="WHSB02000004">
    <property type="protein sequence ID" value="MCQ4630929.1"/>
    <property type="molecule type" value="Genomic_DNA"/>
</dbReference>